<dbReference type="EMBL" id="JBFOLK010000005">
    <property type="protein sequence ID" value="KAL2513431.1"/>
    <property type="molecule type" value="Genomic_DNA"/>
</dbReference>
<gene>
    <name evidence="1" type="ORF">Adt_19031</name>
</gene>
<sequence length="103" mass="11607">MRIYSSYEVDLKSICIDSNSIGLSLDGGNLGFDLSEQSHLGAIDILFTWNIPGHLKDIDLIRIRDDYGVSAFVQLCLPPLQERVSGIVSCWTFFYELPFKDGF</sequence>
<evidence type="ECO:0000313" key="1">
    <source>
        <dbReference type="EMBL" id="KAL2513431.1"/>
    </source>
</evidence>
<name>A0ABD1TL18_9LAMI</name>
<dbReference type="Proteomes" id="UP001604336">
    <property type="component" value="Unassembled WGS sequence"/>
</dbReference>
<protein>
    <submittedName>
        <fullName evidence="1">Uncharacterized protein</fullName>
    </submittedName>
</protein>
<reference evidence="2" key="1">
    <citation type="submission" date="2024-07" db="EMBL/GenBank/DDBJ databases">
        <title>Two chromosome-level genome assemblies of Korean endemic species Abeliophyllum distichum and Forsythia ovata (Oleaceae).</title>
        <authorList>
            <person name="Jang H."/>
        </authorList>
    </citation>
    <scope>NUCLEOTIDE SEQUENCE [LARGE SCALE GENOMIC DNA]</scope>
</reference>
<evidence type="ECO:0000313" key="2">
    <source>
        <dbReference type="Proteomes" id="UP001604336"/>
    </source>
</evidence>
<dbReference type="AlphaFoldDB" id="A0ABD1TL18"/>
<comment type="caution">
    <text evidence="1">The sequence shown here is derived from an EMBL/GenBank/DDBJ whole genome shotgun (WGS) entry which is preliminary data.</text>
</comment>
<organism evidence="1 2">
    <name type="scientific">Abeliophyllum distichum</name>
    <dbReference type="NCBI Taxonomy" id="126358"/>
    <lineage>
        <taxon>Eukaryota</taxon>
        <taxon>Viridiplantae</taxon>
        <taxon>Streptophyta</taxon>
        <taxon>Embryophyta</taxon>
        <taxon>Tracheophyta</taxon>
        <taxon>Spermatophyta</taxon>
        <taxon>Magnoliopsida</taxon>
        <taxon>eudicotyledons</taxon>
        <taxon>Gunneridae</taxon>
        <taxon>Pentapetalae</taxon>
        <taxon>asterids</taxon>
        <taxon>lamiids</taxon>
        <taxon>Lamiales</taxon>
        <taxon>Oleaceae</taxon>
        <taxon>Forsythieae</taxon>
        <taxon>Abeliophyllum</taxon>
    </lineage>
</organism>
<accession>A0ABD1TL18</accession>
<keyword evidence="2" id="KW-1185">Reference proteome</keyword>
<proteinExistence type="predicted"/>